<dbReference type="Proteomes" id="UP000657918">
    <property type="component" value="Unassembled WGS sequence"/>
</dbReference>
<dbReference type="AlphaFoldDB" id="A0A835K4R6"/>
<name>A0A835K4R6_9ROSI</name>
<accession>A0A835K4R6</accession>
<organism evidence="1 2">
    <name type="scientific">Salix dunnii</name>
    <dbReference type="NCBI Taxonomy" id="1413687"/>
    <lineage>
        <taxon>Eukaryota</taxon>
        <taxon>Viridiplantae</taxon>
        <taxon>Streptophyta</taxon>
        <taxon>Embryophyta</taxon>
        <taxon>Tracheophyta</taxon>
        <taxon>Spermatophyta</taxon>
        <taxon>Magnoliopsida</taxon>
        <taxon>eudicotyledons</taxon>
        <taxon>Gunneridae</taxon>
        <taxon>Pentapetalae</taxon>
        <taxon>rosids</taxon>
        <taxon>fabids</taxon>
        <taxon>Malpighiales</taxon>
        <taxon>Salicaceae</taxon>
        <taxon>Saliceae</taxon>
        <taxon>Salix</taxon>
    </lineage>
</organism>
<proteinExistence type="predicted"/>
<reference evidence="1 2" key="1">
    <citation type="submission" date="2020-10" db="EMBL/GenBank/DDBJ databases">
        <title>Plant Genome Project.</title>
        <authorList>
            <person name="Zhang R.-G."/>
        </authorList>
    </citation>
    <scope>NUCLEOTIDE SEQUENCE [LARGE SCALE GENOMIC DNA]</scope>
    <source>
        <strain evidence="1">FAFU-HL-1</strain>
        <tissue evidence="1">Leaf</tissue>
    </source>
</reference>
<protein>
    <submittedName>
        <fullName evidence="1">Uncharacterized protein</fullName>
    </submittedName>
</protein>
<comment type="caution">
    <text evidence="1">The sequence shown here is derived from an EMBL/GenBank/DDBJ whole genome shotgun (WGS) entry which is preliminary data.</text>
</comment>
<keyword evidence="2" id="KW-1185">Reference proteome</keyword>
<evidence type="ECO:0000313" key="2">
    <source>
        <dbReference type="Proteomes" id="UP000657918"/>
    </source>
</evidence>
<evidence type="ECO:0000313" key="1">
    <source>
        <dbReference type="EMBL" id="KAF9683100.1"/>
    </source>
</evidence>
<gene>
    <name evidence="1" type="ORF">SADUNF_Sadunf05G0177000</name>
</gene>
<sequence length="84" mass="9079">MKLVDVACHSSNIHGFKTPTSVLISFRLISLPGPALSRSRGHPLCVTKNDFDGPNWVGSYMLLLGGLRVGPDLGSAFIKFVYGF</sequence>
<dbReference type="EMBL" id="JADGMS010000005">
    <property type="protein sequence ID" value="KAF9683100.1"/>
    <property type="molecule type" value="Genomic_DNA"/>
</dbReference>